<keyword evidence="3" id="KW-1185">Reference proteome</keyword>
<gene>
    <name evidence="2" type="ORF">J1N35_039806</name>
</gene>
<name>A0A9D3UCZ6_9ROSI</name>
<sequence length="303" mass="33128">MLSDSKGEELQHQKGLQIKQDDKFFSRLMSKETSMANSSCRVYYGGASGAVPFMWESHPGTPKHPSCDTAIPPLTPPPSYYSSINSKSKQTKGLKSTLLNSIFPRLITARKSQASPYSSSSRSSTSSSSSLSPCSSLHDAGSSPLPKSSINRKLFHRQMSYFSCSRSPVHSCMDDDDHHHENEGLGSPTSTLCFGVKPRNLNVFKGCQSMINMKKALLSMVSHGSGQGEHRGDERTENGPKMVKNGPKSTNHTGQGMPHGRATRACLTKITRTKPRQARPLYTGVLNHTASIEPTRGWHTSVF</sequence>
<dbReference type="PANTHER" id="PTHR33257:SF4">
    <property type="entry name" value="EXPRESSED PROTEIN"/>
    <property type="match status" value="1"/>
</dbReference>
<proteinExistence type="predicted"/>
<dbReference type="Proteomes" id="UP000828251">
    <property type="component" value="Unassembled WGS sequence"/>
</dbReference>
<evidence type="ECO:0000313" key="2">
    <source>
        <dbReference type="EMBL" id="KAH1038063.1"/>
    </source>
</evidence>
<dbReference type="OrthoDB" id="691043at2759"/>
<dbReference type="AlphaFoldDB" id="A0A9D3UCZ6"/>
<dbReference type="PANTHER" id="PTHR33257">
    <property type="entry name" value="OS05G0165500 PROTEIN"/>
    <property type="match status" value="1"/>
</dbReference>
<feature type="compositionally biased region" description="Basic and acidic residues" evidence="1">
    <location>
        <begin position="228"/>
        <end position="238"/>
    </location>
</feature>
<feature type="region of interest" description="Disordered" evidence="1">
    <location>
        <begin position="113"/>
        <end position="147"/>
    </location>
</feature>
<organism evidence="2 3">
    <name type="scientific">Gossypium stocksii</name>
    <dbReference type="NCBI Taxonomy" id="47602"/>
    <lineage>
        <taxon>Eukaryota</taxon>
        <taxon>Viridiplantae</taxon>
        <taxon>Streptophyta</taxon>
        <taxon>Embryophyta</taxon>
        <taxon>Tracheophyta</taxon>
        <taxon>Spermatophyta</taxon>
        <taxon>Magnoliopsida</taxon>
        <taxon>eudicotyledons</taxon>
        <taxon>Gunneridae</taxon>
        <taxon>Pentapetalae</taxon>
        <taxon>rosids</taxon>
        <taxon>malvids</taxon>
        <taxon>Malvales</taxon>
        <taxon>Malvaceae</taxon>
        <taxon>Malvoideae</taxon>
        <taxon>Gossypium</taxon>
    </lineage>
</organism>
<feature type="compositionally biased region" description="Low complexity" evidence="1">
    <location>
        <begin position="113"/>
        <end position="136"/>
    </location>
</feature>
<feature type="region of interest" description="Disordered" evidence="1">
    <location>
        <begin position="223"/>
        <end position="261"/>
    </location>
</feature>
<comment type="caution">
    <text evidence="2">The sequence shown here is derived from an EMBL/GenBank/DDBJ whole genome shotgun (WGS) entry which is preliminary data.</text>
</comment>
<evidence type="ECO:0000256" key="1">
    <source>
        <dbReference type="SAM" id="MobiDB-lite"/>
    </source>
</evidence>
<evidence type="ECO:0000313" key="3">
    <source>
        <dbReference type="Proteomes" id="UP000828251"/>
    </source>
</evidence>
<accession>A0A9D3UCZ6</accession>
<protein>
    <submittedName>
        <fullName evidence="2">Uncharacterized protein</fullName>
    </submittedName>
</protein>
<reference evidence="2 3" key="1">
    <citation type="journal article" date="2021" name="Plant Biotechnol. J.">
        <title>Multi-omics assisted identification of the key and species-specific regulatory components of drought-tolerant mechanisms in Gossypium stocksii.</title>
        <authorList>
            <person name="Yu D."/>
            <person name="Ke L."/>
            <person name="Zhang D."/>
            <person name="Wu Y."/>
            <person name="Sun Y."/>
            <person name="Mei J."/>
            <person name="Sun J."/>
            <person name="Sun Y."/>
        </authorList>
    </citation>
    <scope>NUCLEOTIDE SEQUENCE [LARGE SCALE GENOMIC DNA]</scope>
    <source>
        <strain evidence="3">cv. E1</strain>
        <tissue evidence="2">Leaf</tissue>
    </source>
</reference>
<dbReference type="EMBL" id="JAIQCV010000012">
    <property type="protein sequence ID" value="KAH1038063.1"/>
    <property type="molecule type" value="Genomic_DNA"/>
</dbReference>